<dbReference type="Pfam" id="PF05016">
    <property type="entry name" value="ParE_toxin"/>
    <property type="match status" value="1"/>
</dbReference>
<evidence type="ECO:0000256" key="1">
    <source>
        <dbReference type="ARBA" id="ARBA00006226"/>
    </source>
</evidence>
<evidence type="ECO:0000313" key="3">
    <source>
        <dbReference type="EMBL" id="KPQ32432.1"/>
    </source>
</evidence>
<name>A0A0P7YQG6_9CYAN</name>
<dbReference type="AlphaFoldDB" id="A0A0P7YQG6"/>
<evidence type="ECO:0000256" key="2">
    <source>
        <dbReference type="ARBA" id="ARBA00022649"/>
    </source>
</evidence>
<dbReference type="PATRIC" id="fig|1666911.3.peg.3438"/>
<dbReference type="PANTHER" id="PTHR33755:SF6">
    <property type="entry name" value="PLASMID STABILIZATION SYSTEM PROTEIN"/>
    <property type="match status" value="1"/>
</dbReference>
<dbReference type="EMBL" id="LJZR01000057">
    <property type="protein sequence ID" value="KPQ32432.1"/>
    <property type="molecule type" value="Genomic_DNA"/>
</dbReference>
<accession>A0A0P7YQG6</accession>
<keyword evidence="2" id="KW-1277">Toxin-antitoxin system</keyword>
<organism evidence="3 4">
    <name type="scientific">Phormidesmis priestleyi Ana</name>
    <dbReference type="NCBI Taxonomy" id="1666911"/>
    <lineage>
        <taxon>Bacteria</taxon>
        <taxon>Bacillati</taxon>
        <taxon>Cyanobacteriota</taxon>
        <taxon>Cyanophyceae</taxon>
        <taxon>Leptolyngbyales</taxon>
        <taxon>Leptolyngbyaceae</taxon>
        <taxon>Phormidesmis</taxon>
    </lineage>
</organism>
<dbReference type="InterPro" id="IPR051803">
    <property type="entry name" value="TA_system_RelE-like_toxin"/>
</dbReference>
<comment type="caution">
    <text evidence="3">The sequence shown here is derived from an EMBL/GenBank/DDBJ whole genome shotgun (WGS) entry which is preliminary data.</text>
</comment>
<sequence length="97" mass="11160">MRALRITVPASRDLEEISDYFLEKSVDAGDRFVKAFSQKCQYIARFPFIGKPYDQVRPGLRGLVLMGYIVFYSVSDKEVNILRVVSGYRDLPDVFSE</sequence>
<dbReference type="STRING" id="1666911.HLUCCA11_21510"/>
<evidence type="ECO:0000313" key="4">
    <source>
        <dbReference type="Proteomes" id="UP000050465"/>
    </source>
</evidence>
<comment type="similarity">
    <text evidence="1">Belongs to the RelE toxin family.</text>
</comment>
<dbReference type="PANTHER" id="PTHR33755">
    <property type="entry name" value="TOXIN PARE1-RELATED"/>
    <property type="match status" value="1"/>
</dbReference>
<proteinExistence type="inferred from homology"/>
<gene>
    <name evidence="3" type="ORF">HLUCCA11_21510</name>
</gene>
<dbReference type="Gene3D" id="3.30.2310.20">
    <property type="entry name" value="RelE-like"/>
    <property type="match status" value="1"/>
</dbReference>
<dbReference type="InterPro" id="IPR035093">
    <property type="entry name" value="RelE/ParE_toxin_dom_sf"/>
</dbReference>
<dbReference type="Proteomes" id="UP000050465">
    <property type="component" value="Unassembled WGS sequence"/>
</dbReference>
<reference evidence="3 4" key="1">
    <citation type="submission" date="2015-09" db="EMBL/GenBank/DDBJ databases">
        <title>Identification and resolution of microdiversity through metagenomic sequencing of parallel consortia.</title>
        <authorList>
            <person name="Nelson W.C."/>
            <person name="Romine M.F."/>
            <person name="Lindemann S.R."/>
        </authorList>
    </citation>
    <scope>NUCLEOTIDE SEQUENCE [LARGE SCALE GENOMIC DNA]</scope>
    <source>
        <strain evidence="3">Ana</strain>
    </source>
</reference>
<dbReference type="InterPro" id="IPR007712">
    <property type="entry name" value="RelE/ParE_toxin"/>
</dbReference>
<protein>
    <submittedName>
        <fullName evidence="3">Toxin-antitoxin system Doc family toxin component</fullName>
    </submittedName>
</protein>